<dbReference type="GO" id="GO:0016829">
    <property type="term" value="F:lyase activity"/>
    <property type="evidence" value="ECO:0007669"/>
    <property type="project" value="UniProtKB-KW"/>
</dbReference>
<evidence type="ECO:0000313" key="1">
    <source>
        <dbReference type="EMBL" id="MDV3458323.1"/>
    </source>
</evidence>
<protein>
    <submittedName>
        <fullName evidence="1">Lyase</fullName>
    </submittedName>
</protein>
<dbReference type="EMBL" id="JAWJEJ010000001">
    <property type="protein sequence ID" value="MDV3458323.1"/>
    <property type="molecule type" value="Genomic_DNA"/>
</dbReference>
<proteinExistence type="predicted"/>
<dbReference type="RefSeq" id="WP_317227393.1">
    <property type="nucleotide sequence ID" value="NZ_JAWJEJ010000001.1"/>
</dbReference>
<reference evidence="1 2" key="1">
    <citation type="submission" date="2023-10" db="EMBL/GenBank/DDBJ databases">
        <title>Sphingomonas sp. HF-S4 16S ribosomal RNA gene Genome sequencing and assembly.</title>
        <authorList>
            <person name="Lee H."/>
        </authorList>
    </citation>
    <scope>NUCLEOTIDE SEQUENCE [LARGE SCALE GENOMIC DNA]</scope>
    <source>
        <strain evidence="1 2">HF-S4</strain>
    </source>
</reference>
<accession>A0ABU3YA86</accession>
<name>A0ABU3YA86_9SPHN</name>
<dbReference type="InterPro" id="IPR011989">
    <property type="entry name" value="ARM-like"/>
</dbReference>
<keyword evidence="1" id="KW-0456">Lyase</keyword>
<organism evidence="1 2">
    <name type="scientific">Sphingomonas agrestis</name>
    <dbReference type="NCBI Taxonomy" id="3080540"/>
    <lineage>
        <taxon>Bacteria</taxon>
        <taxon>Pseudomonadati</taxon>
        <taxon>Pseudomonadota</taxon>
        <taxon>Alphaproteobacteria</taxon>
        <taxon>Sphingomonadales</taxon>
        <taxon>Sphingomonadaceae</taxon>
        <taxon>Sphingomonas</taxon>
    </lineage>
</organism>
<evidence type="ECO:0000313" key="2">
    <source>
        <dbReference type="Proteomes" id="UP001273531"/>
    </source>
</evidence>
<sequence length="169" mass="18263">MTADDARYVPPSGFLQDLLRRDLPLSGGPAEDWRAAKLISLTRDADAANRDWALCLLQQSELDTPEVRAALIAGMDDPHHEASLEALIGVAIRDRMAALPRVAALLESEWVNSMVLEAAAIVADASLLPALEAIAAELGMDEDDTFDNALREALECCASGVPPEWRMLD</sequence>
<dbReference type="Proteomes" id="UP001273531">
    <property type="component" value="Unassembled WGS sequence"/>
</dbReference>
<dbReference type="Gene3D" id="1.25.10.10">
    <property type="entry name" value="Leucine-rich Repeat Variant"/>
    <property type="match status" value="1"/>
</dbReference>
<gene>
    <name evidence="1" type="ORF">RZN05_15100</name>
</gene>
<keyword evidence="2" id="KW-1185">Reference proteome</keyword>
<comment type="caution">
    <text evidence="1">The sequence shown here is derived from an EMBL/GenBank/DDBJ whole genome shotgun (WGS) entry which is preliminary data.</text>
</comment>